<organism evidence="10 11">
    <name type="scientific">Galeopterus variegatus</name>
    <name type="common">Malayan flying lemur</name>
    <name type="synonym">Cynocephalus variegatus</name>
    <dbReference type="NCBI Taxonomy" id="482537"/>
    <lineage>
        <taxon>Eukaryota</taxon>
        <taxon>Metazoa</taxon>
        <taxon>Chordata</taxon>
        <taxon>Craniata</taxon>
        <taxon>Vertebrata</taxon>
        <taxon>Euteleostomi</taxon>
        <taxon>Mammalia</taxon>
        <taxon>Eutheria</taxon>
        <taxon>Euarchontoglires</taxon>
        <taxon>Dermoptera</taxon>
        <taxon>Cynocephalidae</taxon>
        <taxon>Galeopterus</taxon>
    </lineage>
</organism>
<evidence type="ECO:0000256" key="9">
    <source>
        <dbReference type="SAM" id="SignalP"/>
    </source>
</evidence>
<evidence type="ECO:0000256" key="7">
    <source>
        <dbReference type="ARBA" id="ARBA00041143"/>
    </source>
</evidence>
<accession>A0ABM0RL42</accession>
<evidence type="ECO:0000313" key="10">
    <source>
        <dbReference type="Proteomes" id="UP000694923"/>
    </source>
</evidence>
<keyword evidence="4 9" id="KW-0732">Signal</keyword>
<evidence type="ECO:0000256" key="6">
    <source>
        <dbReference type="ARBA" id="ARBA00037392"/>
    </source>
</evidence>
<evidence type="ECO:0000256" key="8">
    <source>
        <dbReference type="ARBA" id="ARBA00042142"/>
    </source>
</evidence>
<sequence>MRTPRTSCSPLLGAIATNTLLLSSLCLVGAWVALAGEVTVRDGDFSFSLESVKKLKGLRELQEPRIGKFRELEPMPFTSAVPILCSNPKFPEELKPICKEPNAQGILQRLGAIAEHPILCEICAYAACAGC</sequence>
<feature type="signal peptide" evidence="9">
    <location>
        <begin position="1"/>
        <end position="35"/>
    </location>
</feature>
<evidence type="ECO:0000313" key="11">
    <source>
        <dbReference type="RefSeq" id="XP_008581333.1"/>
    </source>
</evidence>
<dbReference type="PIRSF" id="PIRSF001849">
    <property type="entry name" value="Guanylin"/>
    <property type="match status" value="1"/>
</dbReference>
<dbReference type="Gene3D" id="3.90.1450.10">
    <property type="entry name" value="Guanylin"/>
    <property type="match status" value="1"/>
</dbReference>
<evidence type="ECO:0000256" key="4">
    <source>
        <dbReference type="ARBA" id="ARBA00022729"/>
    </source>
</evidence>
<reference evidence="11" key="1">
    <citation type="submission" date="2025-08" db="UniProtKB">
        <authorList>
            <consortium name="RefSeq"/>
        </authorList>
    </citation>
    <scope>IDENTIFICATION</scope>
</reference>
<dbReference type="InterPro" id="IPR000879">
    <property type="entry name" value="Guanylin"/>
</dbReference>
<comment type="subcellular location">
    <subcellularLocation>
        <location evidence="1">Secreted</location>
    </subcellularLocation>
</comment>
<feature type="chain" id="PRO_5046767008" description="Guanylin" evidence="9">
    <location>
        <begin position="36"/>
        <end position="131"/>
    </location>
</feature>
<evidence type="ECO:0000256" key="5">
    <source>
        <dbReference type="ARBA" id="ARBA00023157"/>
    </source>
</evidence>
<dbReference type="Proteomes" id="UP000694923">
    <property type="component" value="Unplaced"/>
</dbReference>
<evidence type="ECO:0000256" key="1">
    <source>
        <dbReference type="ARBA" id="ARBA00004613"/>
    </source>
</evidence>
<protein>
    <recommendedName>
        <fullName evidence="7">Guanylin</fullName>
    </recommendedName>
    <alternativeName>
        <fullName evidence="8">Guanylate cyclase activator 2A</fullName>
    </alternativeName>
</protein>
<dbReference type="PRINTS" id="PR00774">
    <property type="entry name" value="GUANYLIN"/>
</dbReference>
<dbReference type="GeneID" id="103599036"/>
<keyword evidence="5" id="KW-1015">Disulfide bond</keyword>
<gene>
    <name evidence="11" type="primary">GUCA2A</name>
</gene>
<dbReference type="RefSeq" id="XP_008581333.1">
    <property type="nucleotide sequence ID" value="XM_008583111.1"/>
</dbReference>
<keyword evidence="10" id="KW-1185">Reference proteome</keyword>
<comment type="similarity">
    <text evidence="2">Belongs to the guanylin family.</text>
</comment>
<evidence type="ECO:0000256" key="3">
    <source>
        <dbReference type="ARBA" id="ARBA00022525"/>
    </source>
</evidence>
<dbReference type="PANTHER" id="PTHR11318:SF3">
    <property type="entry name" value="GUANYLIN"/>
    <property type="match status" value="1"/>
</dbReference>
<comment type="function">
    <text evidence="6">Endogenous activator of intestinal guanylate cyclase. It stimulates this enzyme through the same receptor binding region as the heat-stable enterotoxins.</text>
</comment>
<dbReference type="SUPFAM" id="SSF89890">
    <property type="entry name" value="Proguanylin"/>
    <property type="match status" value="1"/>
</dbReference>
<evidence type="ECO:0000256" key="2">
    <source>
        <dbReference type="ARBA" id="ARBA00009883"/>
    </source>
</evidence>
<name>A0ABM0RL42_GALVR</name>
<keyword evidence="3" id="KW-0964">Secreted</keyword>
<proteinExistence type="inferred from homology"/>
<dbReference type="PANTHER" id="PTHR11318">
    <property type="entry name" value="GUANYLIN FAMILY MEMBER"/>
    <property type="match status" value="1"/>
</dbReference>
<dbReference type="Pfam" id="PF02058">
    <property type="entry name" value="Guanylin"/>
    <property type="match status" value="1"/>
</dbReference>
<dbReference type="InterPro" id="IPR036382">
    <property type="entry name" value="Guanylin_sf"/>
</dbReference>